<feature type="transmembrane region" description="Helical" evidence="11">
    <location>
        <begin position="432"/>
        <end position="453"/>
    </location>
</feature>
<dbReference type="EMBL" id="QPGB01000001">
    <property type="protein sequence ID" value="RCS59575.1"/>
    <property type="molecule type" value="Genomic_DNA"/>
</dbReference>
<dbReference type="SMART" id="SM00228">
    <property type="entry name" value="PDZ"/>
    <property type="match status" value="2"/>
</dbReference>
<evidence type="ECO:0000256" key="2">
    <source>
        <dbReference type="ARBA" id="ARBA00004141"/>
    </source>
</evidence>
<dbReference type="PROSITE" id="PS50106">
    <property type="entry name" value="PDZ"/>
    <property type="match status" value="1"/>
</dbReference>
<gene>
    <name evidence="13" type="primary">rseP</name>
    <name evidence="13" type="ORF">DU000_02310</name>
</gene>
<dbReference type="GO" id="GO:0046872">
    <property type="term" value="F:metal ion binding"/>
    <property type="evidence" value="ECO:0007669"/>
    <property type="project" value="UniProtKB-KW"/>
</dbReference>
<comment type="similarity">
    <text evidence="3 11">Belongs to the peptidase M50B family.</text>
</comment>
<dbReference type="GO" id="GO:0004222">
    <property type="term" value="F:metalloendopeptidase activity"/>
    <property type="evidence" value="ECO:0007669"/>
    <property type="project" value="InterPro"/>
</dbReference>
<dbReference type="NCBIfam" id="TIGR00054">
    <property type="entry name" value="RIP metalloprotease RseP"/>
    <property type="match status" value="1"/>
</dbReference>
<comment type="caution">
    <text evidence="13">The sequence shown here is derived from an EMBL/GenBank/DDBJ whole genome shotgun (WGS) entry which is preliminary data.</text>
</comment>
<evidence type="ECO:0000256" key="5">
    <source>
        <dbReference type="ARBA" id="ARBA00022692"/>
    </source>
</evidence>
<feature type="domain" description="PDZ" evidence="12">
    <location>
        <begin position="206"/>
        <end position="284"/>
    </location>
</feature>
<dbReference type="InterPro" id="IPR001478">
    <property type="entry name" value="PDZ"/>
</dbReference>
<evidence type="ECO:0000256" key="4">
    <source>
        <dbReference type="ARBA" id="ARBA00022670"/>
    </source>
</evidence>
<dbReference type="Pfam" id="PF02163">
    <property type="entry name" value="Peptidase_M50"/>
    <property type="match status" value="1"/>
</dbReference>
<organism evidence="13 14">
    <name type="scientific">Parvibium lacunae</name>
    <dbReference type="NCBI Taxonomy" id="1888893"/>
    <lineage>
        <taxon>Bacteria</taxon>
        <taxon>Pseudomonadati</taxon>
        <taxon>Pseudomonadota</taxon>
        <taxon>Betaproteobacteria</taxon>
        <taxon>Burkholderiales</taxon>
        <taxon>Alcaligenaceae</taxon>
        <taxon>Parvibium</taxon>
    </lineage>
</organism>
<evidence type="ECO:0000256" key="8">
    <source>
        <dbReference type="ARBA" id="ARBA00022989"/>
    </source>
</evidence>
<evidence type="ECO:0000256" key="9">
    <source>
        <dbReference type="ARBA" id="ARBA00023049"/>
    </source>
</evidence>
<dbReference type="InterPro" id="IPR041489">
    <property type="entry name" value="PDZ_6"/>
</dbReference>
<dbReference type="InterPro" id="IPR008915">
    <property type="entry name" value="Peptidase_M50"/>
</dbReference>
<keyword evidence="11" id="KW-0479">Metal-binding</keyword>
<comment type="cofactor">
    <cofactor evidence="1 11">
        <name>Zn(2+)</name>
        <dbReference type="ChEBI" id="CHEBI:29105"/>
    </cofactor>
</comment>
<evidence type="ECO:0000256" key="7">
    <source>
        <dbReference type="ARBA" id="ARBA00022833"/>
    </source>
</evidence>
<keyword evidence="7 11" id="KW-0862">Zinc</keyword>
<keyword evidence="4 13" id="KW-0645">Protease</keyword>
<dbReference type="CDD" id="cd06163">
    <property type="entry name" value="S2P-M50_PDZ_RseP-like"/>
    <property type="match status" value="1"/>
</dbReference>
<dbReference type="GO" id="GO:0016020">
    <property type="term" value="C:membrane"/>
    <property type="evidence" value="ECO:0007669"/>
    <property type="project" value="UniProtKB-SubCell"/>
</dbReference>
<dbReference type="InterPro" id="IPR004387">
    <property type="entry name" value="Pept_M50_Zn"/>
</dbReference>
<comment type="subcellular location">
    <subcellularLocation>
        <location evidence="2">Membrane</location>
        <topology evidence="2">Multi-pass membrane protein</topology>
    </subcellularLocation>
</comment>
<feature type="transmembrane region" description="Helical" evidence="11">
    <location>
        <begin position="6"/>
        <end position="25"/>
    </location>
</feature>
<dbReference type="PANTHER" id="PTHR42837">
    <property type="entry name" value="REGULATOR OF SIGMA-E PROTEASE RSEP"/>
    <property type="match status" value="1"/>
</dbReference>
<dbReference type="RefSeq" id="WP_114401725.1">
    <property type="nucleotide sequence ID" value="NZ_QPGB01000001.1"/>
</dbReference>
<evidence type="ECO:0000256" key="11">
    <source>
        <dbReference type="RuleBase" id="RU362031"/>
    </source>
</evidence>
<proteinExistence type="inferred from homology"/>
<dbReference type="EC" id="3.4.24.-" evidence="11"/>
<keyword evidence="9 11" id="KW-0482">Metalloprotease</keyword>
<dbReference type="SUPFAM" id="SSF50156">
    <property type="entry name" value="PDZ domain-like"/>
    <property type="match status" value="2"/>
</dbReference>
<dbReference type="OrthoDB" id="9782003at2"/>
<feature type="transmembrane region" description="Helical" evidence="11">
    <location>
        <begin position="378"/>
        <end position="398"/>
    </location>
</feature>
<dbReference type="Proteomes" id="UP000252357">
    <property type="component" value="Unassembled WGS sequence"/>
</dbReference>
<evidence type="ECO:0000259" key="12">
    <source>
        <dbReference type="PROSITE" id="PS50106"/>
    </source>
</evidence>
<keyword evidence="8 11" id="KW-1133">Transmembrane helix</keyword>
<dbReference type="Pfam" id="PF17820">
    <property type="entry name" value="PDZ_6"/>
    <property type="match status" value="1"/>
</dbReference>
<dbReference type="InterPro" id="IPR036034">
    <property type="entry name" value="PDZ_sf"/>
</dbReference>
<keyword evidence="10 11" id="KW-0472">Membrane</keyword>
<evidence type="ECO:0000256" key="6">
    <source>
        <dbReference type="ARBA" id="ARBA00022801"/>
    </source>
</evidence>
<dbReference type="Gene3D" id="2.30.42.10">
    <property type="match status" value="2"/>
</dbReference>
<evidence type="ECO:0000313" key="14">
    <source>
        <dbReference type="Proteomes" id="UP000252357"/>
    </source>
</evidence>
<reference evidence="13 14" key="1">
    <citation type="journal article" date="2018" name="Int. J. Syst. Evol. Microbiol.">
        <title>Parvibium lacunae gen. nov., sp. nov., a new member of the family Alcaligenaceae isolated from a freshwater pond.</title>
        <authorList>
            <person name="Chen W.M."/>
            <person name="Xie P.B."/>
            <person name="Hsu M.Y."/>
            <person name="Sheu S.Y."/>
        </authorList>
    </citation>
    <scope>NUCLEOTIDE SEQUENCE [LARGE SCALE GENOMIC DNA]</scope>
    <source>
        <strain evidence="13 14">KMB9</strain>
    </source>
</reference>
<evidence type="ECO:0000313" key="13">
    <source>
        <dbReference type="EMBL" id="RCS59575.1"/>
    </source>
</evidence>
<keyword evidence="5 11" id="KW-0812">Transmembrane</keyword>
<keyword evidence="6 11" id="KW-0378">Hydrolase</keyword>
<evidence type="ECO:0000256" key="3">
    <source>
        <dbReference type="ARBA" id="ARBA00007931"/>
    </source>
</evidence>
<dbReference type="GO" id="GO:0006508">
    <property type="term" value="P:proteolysis"/>
    <property type="evidence" value="ECO:0007669"/>
    <property type="project" value="UniProtKB-KW"/>
</dbReference>
<accession>A0A368L7D1</accession>
<evidence type="ECO:0000256" key="1">
    <source>
        <dbReference type="ARBA" id="ARBA00001947"/>
    </source>
</evidence>
<feature type="transmembrane region" description="Helical" evidence="11">
    <location>
        <begin position="97"/>
        <end position="120"/>
    </location>
</feature>
<protein>
    <recommendedName>
        <fullName evidence="11">Zinc metalloprotease</fullName>
        <ecNumber evidence="11">3.4.24.-</ecNumber>
    </recommendedName>
</protein>
<dbReference type="AlphaFoldDB" id="A0A368L7D1"/>
<evidence type="ECO:0000256" key="10">
    <source>
        <dbReference type="ARBA" id="ARBA00023136"/>
    </source>
</evidence>
<dbReference type="PANTHER" id="PTHR42837:SF2">
    <property type="entry name" value="MEMBRANE METALLOPROTEASE ARASP2, CHLOROPLASTIC-RELATED"/>
    <property type="match status" value="1"/>
</dbReference>
<sequence length="454" mass="50018">MSTLIAFLLALAILITFHELGHYWIARYCGVKVLRFSFGFGRVLWRYQASPDATEWVISLIPLGGYVKMLDERDPSQSIATPDLPYAFNRQSLGKRAAIVAAGPLANFLLAILLLWLAFWQGTEEPTAIVAAPPPQTIAAQLGLQRGDQISEINGQAVVSWGSFSESLLAAWISQEEIELRWQRQSDSPAQSTMLFSGRWQPESSSVPLQVEPDTLKKLGFVLALPAARVTQVQADSAASSAGLAVGDRILKVADRVPDAEQPLPQLIAPLANRAVTLTLERMEGKEWVKRELTAVPRLDEKTQQGRLGIGIAYDFPTTWVAYPGWLGLIRAWQKTVDMSALTLKLLGKMLTGHASLKNLSGPLTMADAAGQSARISWIAYLSYLAMVSISLAIFNLLPIPLLDGGHLLYYCVEFFTGHPPNEKWLELTQKLGLVLLLGLMSLAFTNDIVRYFF</sequence>
<name>A0A368L7D1_9BURK</name>
<keyword evidence="14" id="KW-1185">Reference proteome</keyword>